<dbReference type="EnsemblMetazoa" id="OVOC5921.1">
    <property type="protein sequence ID" value="OVOC5921.1"/>
    <property type="gene ID" value="WBGene00242730"/>
</dbReference>
<reference evidence="1" key="2">
    <citation type="submission" date="2022-06" db="UniProtKB">
        <authorList>
            <consortium name="EnsemblMetazoa"/>
        </authorList>
    </citation>
    <scope>IDENTIFICATION</scope>
</reference>
<keyword evidence="2" id="KW-1185">Reference proteome</keyword>
<evidence type="ECO:0000313" key="2">
    <source>
        <dbReference type="Proteomes" id="UP000024404"/>
    </source>
</evidence>
<organism evidence="1 2">
    <name type="scientific">Onchocerca volvulus</name>
    <dbReference type="NCBI Taxonomy" id="6282"/>
    <lineage>
        <taxon>Eukaryota</taxon>
        <taxon>Metazoa</taxon>
        <taxon>Ecdysozoa</taxon>
        <taxon>Nematoda</taxon>
        <taxon>Chromadorea</taxon>
        <taxon>Rhabditida</taxon>
        <taxon>Spirurina</taxon>
        <taxon>Spiruromorpha</taxon>
        <taxon>Filarioidea</taxon>
        <taxon>Onchocercidae</taxon>
        <taxon>Onchocerca</taxon>
    </lineage>
</organism>
<accession>A0A8R1TX71</accession>
<proteinExistence type="predicted"/>
<evidence type="ECO:0000313" key="1">
    <source>
        <dbReference type="EnsemblMetazoa" id="OVOC5921.1"/>
    </source>
</evidence>
<dbReference type="AlphaFoldDB" id="A0A8R1TX71"/>
<dbReference type="EMBL" id="CMVM020000162">
    <property type="status" value="NOT_ANNOTATED_CDS"/>
    <property type="molecule type" value="Genomic_DNA"/>
</dbReference>
<protein>
    <submittedName>
        <fullName evidence="1">Uncharacterized protein</fullName>
    </submittedName>
</protein>
<name>A0A8R1TX71_ONCVO</name>
<reference evidence="2" key="1">
    <citation type="submission" date="2013-10" db="EMBL/GenBank/DDBJ databases">
        <title>Genome sequencing of Onchocerca volvulus.</title>
        <authorList>
            <person name="Cotton J."/>
            <person name="Tsai J."/>
            <person name="Stanley E."/>
            <person name="Tracey A."/>
            <person name="Holroyd N."/>
            <person name="Lustigman S."/>
            <person name="Berriman M."/>
        </authorList>
    </citation>
    <scope>NUCLEOTIDE SEQUENCE</scope>
</reference>
<sequence length="104" mass="12021">MQLFDEDSLHILVLVCYIRIEQKTLNTCQSFLAVNSIIKAFSDCQRIFLQKENENIVSLIRDLIATNDEFLYFTISIKIYKSIVPNISVTSCAKQNDIKYCYVG</sequence>
<dbReference type="Proteomes" id="UP000024404">
    <property type="component" value="Unassembled WGS sequence"/>
</dbReference>